<dbReference type="InterPro" id="IPR019278">
    <property type="entry name" value="DICT_dom"/>
</dbReference>
<dbReference type="CDD" id="cd01948">
    <property type="entry name" value="EAL"/>
    <property type="match status" value="1"/>
</dbReference>
<accession>A0A239FSS1</accession>
<dbReference type="SUPFAM" id="SSF141868">
    <property type="entry name" value="EAL domain-like"/>
    <property type="match status" value="1"/>
</dbReference>
<proteinExistence type="predicted"/>
<gene>
    <name evidence="2" type="ORF">SAMN05421812_10135</name>
</gene>
<dbReference type="InterPro" id="IPR050706">
    <property type="entry name" value="Cyclic-di-GMP_PDE-like"/>
</dbReference>
<dbReference type="Proteomes" id="UP000198362">
    <property type="component" value="Unassembled WGS sequence"/>
</dbReference>
<sequence>MAGLREEFDDIVDHRRVTTLFQPVVDLRTTRVIGYEALTRGPRGSSFEQPMKLFTYAYRVGRSAELDWVCRATAMRAALLNRMPPEVTLFLNAEPVSVGVDCPDDLLDTIVVGARQLSVVVELTERNLTHDPAGVLHAAFLARANGIGIAIDDVGAEPASLAMMPLVRPDVIKLDLSLIQNRPDLVVARTVNGVLAEVERTGATVLAEGIESPRHATMALAMGATLGQGWLYGRPAPLPHDWSSSAGAGTLTISHDPLSSRTPFEVVTAERPTRPANRQLLASMSRHLEYRAADPAEPSVLVACFQDARRFSPALAQRYASLAAASVMVATFAVDMPDEPADGVRGTALRADDPLARDWVVVVVGPHFGAALVARQPRPADDAPFDYAVTYERDLVIAAAQSLVRRIEA</sequence>
<dbReference type="PANTHER" id="PTHR33121">
    <property type="entry name" value="CYCLIC DI-GMP PHOSPHODIESTERASE PDEF"/>
    <property type="match status" value="1"/>
</dbReference>
<dbReference type="InterPro" id="IPR001633">
    <property type="entry name" value="EAL_dom"/>
</dbReference>
<dbReference type="Pfam" id="PF10069">
    <property type="entry name" value="DICT"/>
    <property type="match status" value="1"/>
</dbReference>
<dbReference type="EMBL" id="FZPH01000001">
    <property type="protein sequence ID" value="SNS59183.1"/>
    <property type="molecule type" value="Genomic_DNA"/>
</dbReference>
<feature type="domain" description="EAL" evidence="1">
    <location>
        <begin position="1"/>
        <end position="249"/>
    </location>
</feature>
<dbReference type="SMART" id="SM00052">
    <property type="entry name" value="EAL"/>
    <property type="match status" value="1"/>
</dbReference>
<evidence type="ECO:0000313" key="2">
    <source>
        <dbReference type="EMBL" id="SNS59183.1"/>
    </source>
</evidence>
<reference evidence="2 3" key="1">
    <citation type="submission" date="2017-06" db="EMBL/GenBank/DDBJ databases">
        <authorList>
            <person name="Kim H.J."/>
            <person name="Triplett B.A."/>
        </authorList>
    </citation>
    <scope>NUCLEOTIDE SEQUENCE [LARGE SCALE GENOMIC DNA]</scope>
    <source>
        <strain evidence="2 3">CGMCC 4.5593</strain>
    </source>
</reference>
<dbReference type="Pfam" id="PF00563">
    <property type="entry name" value="EAL"/>
    <property type="match status" value="1"/>
</dbReference>
<dbReference type="GO" id="GO:0071111">
    <property type="term" value="F:cyclic-guanylate-specific phosphodiesterase activity"/>
    <property type="evidence" value="ECO:0007669"/>
    <property type="project" value="InterPro"/>
</dbReference>
<keyword evidence="3" id="KW-1185">Reference proteome</keyword>
<dbReference type="PANTHER" id="PTHR33121:SF76">
    <property type="entry name" value="SIGNALING PROTEIN"/>
    <property type="match status" value="1"/>
</dbReference>
<dbReference type="Gene3D" id="3.20.20.450">
    <property type="entry name" value="EAL domain"/>
    <property type="match status" value="1"/>
</dbReference>
<name>A0A239FSS1_9ACTN</name>
<organism evidence="2 3">
    <name type="scientific">Asanoa hainanensis</name>
    <dbReference type="NCBI Taxonomy" id="560556"/>
    <lineage>
        <taxon>Bacteria</taxon>
        <taxon>Bacillati</taxon>
        <taxon>Actinomycetota</taxon>
        <taxon>Actinomycetes</taxon>
        <taxon>Micromonosporales</taxon>
        <taxon>Micromonosporaceae</taxon>
        <taxon>Asanoa</taxon>
    </lineage>
</organism>
<protein>
    <submittedName>
        <fullName evidence="2">EAL domain, c-di-GMP-specific phosphodiesterase class I (Or its enzymatically inactive variant)</fullName>
    </submittedName>
</protein>
<dbReference type="InterPro" id="IPR035919">
    <property type="entry name" value="EAL_sf"/>
</dbReference>
<dbReference type="PROSITE" id="PS50883">
    <property type="entry name" value="EAL"/>
    <property type="match status" value="1"/>
</dbReference>
<evidence type="ECO:0000313" key="3">
    <source>
        <dbReference type="Proteomes" id="UP000198362"/>
    </source>
</evidence>
<dbReference type="AlphaFoldDB" id="A0A239FSS1"/>
<evidence type="ECO:0000259" key="1">
    <source>
        <dbReference type="PROSITE" id="PS50883"/>
    </source>
</evidence>